<dbReference type="Proteomes" id="UP000028999">
    <property type="component" value="Unassembled WGS sequence"/>
</dbReference>
<dbReference type="EMBL" id="LK032330">
    <property type="protein sequence ID" value="CDY34169.1"/>
    <property type="molecule type" value="Genomic_DNA"/>
</dbReference>
<reference evidence="1" key="3">
    <citation type="submission" date="2021-01" db="EMBL/GenBank/DDBJ databases">
        <authorList>
            <consortium name="Genoscope - CEA"/>
            <person name="William W."/>
        </authorList>
    </citation>
    <scope>NUCLEOTIDE SEQUENCE</scope>
</reference>
<evidence type="ECO:0000313" key="3">
    <source>
        <dbReference type="Proteomes" id="UP000028999"/>
    </source>
</evidence>
<dbReference type="Proteomes" id="UP001295469">
    <property type="component" value="Chromosome A02"/>
</dbReference>
<dbReference type="AlphaFoldDB" id="A0A078H9J3"/>
<dbReference type="EMBL" id="HG994356">
    <property type="protein sequence ID" value="CAF2143588.1"/>
    <property type="molecule type" value="Genomic_DNA"/>
</dbReference>
<organism evidence="2 3">
    <name type="scientific">Brassica napus</name>
    <name type="common">Rape</name>
    <dbReference type="NCBI Taxonomy" id="3708"/>
    <lineage>
        <taxon>Eukaryota</taxon>
        <taxon>Viridiplantae</taxon>
        <taxon>Streptophyta</taxon>
        <taxon>Embryophyta</taxon>
        <taxon>Tracheophyta</taxon>
        <taxon>Spermatophyta</taxon>
        <taxon>Magnoliopsida</taxon>
        <taxon>eudicotyledons</taxon>
        <taxon>Gunneridae</taxon>
        <taxon>Pentapetalae</taxon>
        <taxon>rosids</taxon>
        <taxon>malvids</taxon>
        <taxon>Brassicales</taxon>
        <taxon>Brassicaceae</taxon>
        <taxon>Brassiceae</taxon>
        <taxon>Brassica</taxon>
    </lineage>
</organism>
<accession>A0A078H9J3</accession>
<reference evidence="2" key="2">
    <citation type="submission" date="2014-06" db="EMBL/GenBank/DDBJ databases">
        <authorList>
            <person name="Genoscope - CEA"/>
        </authorList>
    </citation>
    <scope>NUCLEOTIDE SEQUENCE</scope>
</reference>
<dbReference type="Gramene" id="CDY34169">
    <property type="protein sequence ID" value="CDY34169"/>
    <property type="gene ID" value="GSBRNA2T00056150001"/>
</dbReference>
<protein>
    <submittedName>
        <fullName evidence="1">(rape) hypothetical protein</fullName>
    </submittedName>
    <submittedName>
        <fullName evidence="2">BnaA02g28710D protein</fullName>
    </submittedName>
</protein>
<name>A0A078H9J3_BRANA</name>
<dbReference type="PaxDb" id="3708-A0A078H9J3"/>
<evidence type="ECO:0000313" key="2">
    <source>
        <dbReference type="EMBL" id="CDY34169.1"/>
    </source>
</evidence>
<keyword evidence="3" id="KW-1185">Reference proteome</keyword>
<evidence type="ECO:0000313" key="1">
    <source>
        <dbReference type="EMBL" id="CAF2143588.1"/>
    </source>
</evidence>
<proteinExistence type="predicted"/>
<sequence>MNNDHYHFGHGYFSNHINMVYTNVFWRTYRFCRSITVIFEFEISSRDLTPPNASDYAENQFQENVIVLLRRQKRWKTCLGMSHVE</sequence>
<gene>
    <name evidence="2" type="primary">BnaA02g28710D</name>
    <name evidence="1" type="ORF">DARMORV10_A02P35200.1</name>
    <name evidence="2" type="ORF">GSBRNA2T00056150001</name>
</gene>
<reference evidence="2 3" key="1">
    <citation type="journal article" date="2014" name="Science">
        <title>Plant genetics. Early allopolyploid evolution in the post-Neolithic Brassica napus oilseed genome.</title>
        <authorList>
            <person name="Chalhoub B."/>
            <person name="Denoeud F."/>
            <person name="Liu S."/>
            <person name="Parkin I.A."/>
            <person name="Tang H."/>
            <person name="Wang X."/>
            <person name="Chiquet J."/>
            <person name="Belcram H."/>
            <person name="Tong C."/>
            <person name="Samans B."/>
            <person name="Correa M."/>
            <person name="Da Silva C."/>
            <person name="Just J."/>
            <person name="Falentin C."/>
            <person name="Koh C.S."/>
            <person name="Le Clainche I."/>
            <person name="Bernard M."/>
            <person name="Bento P."/>
            <person name="Noel B."/>
            <person name="Labadie K."/>
            <person name="Alberti A."/>
            <person name="Charles M."/>
            <person name="Arnaud D."/>
            <person name="Guo H."/>
            <person name="Daviaud C."/>
            <person name="Alamery S."/>
            <person name="Jabbari K."/>
            <person name="Zhao M."/>
            <person name="Edger P.P."/>
            <person name="Chelaifa H."/>
            <person name="Tack D."/>
            <person name="Lassalle G."/>
            <person name="Mestiri I."/>
            <person name="Schnel N."/>
            <person name="Le Paslier M.C."/>
            <person name="Fan G."/>
            <person name="Renault V."/>
            <person name="Bayer P.E."/>
            <person name="Golicz A.A."/>
            <person name="Manoli S."/>
            <person name="Lee T.H."/>
            <person name="Thi V.H."/>
            <person name="Chalabi S."/>
            <person name="Hu Q."/>
            <person name="Fan C."/>
            <person name="Tollenaere R."/>
            <person name="Lu Y."/>
            <person name="Battail C."/>
            <person name="Shen J."/>
            <person name="Sidebottom C.H."/>
            <person name="Wang X."/>
            <person name="Canaguier A."/>
            <person name="Chauveau A."/>
            <person name="Berard A."/>
            <person name="Deniot G."/>
            <person name="Guan M."/>
            <person name="Liu Z."/>
            <person name="Sun F."/>
            <person name="Lim Y.P."/>
            <person name="Lyons E."/>
            <person name="Town C.D."/>
            <person name="Bancroft I."/>
            <person name="Wang X."/>
            <person name="Meng J."/>
            <person name="Ma J."/>
            <person name="Pires J.C."/>
            <person name="King G.J."/>
            <person name="Brunel D."/>
            <person name="Delourme R."/>
            <person name="Renard M."/>
            <person name="Aury J.M."/>
            <person name="Adams K.L."/>
            <person name="Batley J."/>
            <person name="Snowdon R.J."/>
            <person name="Tost J."/>
            <person name="Edwards D."/>
            <person name="Zhou Y."/>
            <person name="Hua W."/>
            <person name="Sharpe A.G."/>
            <person name="Paterson A.H."/>
            <person name="Guan C."/>
            <person name="Wincker P."/>
        </authorList>
    </citation>
    <scope>NUCLEOTIDE SEQUENCE [LARGE SCALE GENOMIC DNA]</scope>
    <source>
        <strain evidence="3">cv. Darmor-bzh</strain>
    </source>
</reference>